<organism evidence="1 2">
    <name type="scientific">Candidatus Cryptobacteroides gallistercoris</name>
    <dbReference type="NCBI Taxonomy" id="2840765"/>
    <lineage>
        <taxon>Bacteria</taxon>
        <taxon>Pseudomonadati</taxon>
        <taxon>Bacteroidota</taxon>
        <taxon>Bacteroidia</taxon>
        <taxon>Bacteroidales</taxon>
        <taxon>Candidatus Cryptobacteroides</taxon>
    </lineage>
</organism>
<proteinExistence type="predicted"/>
<name>A0A940IF18_9BACT</name>
<evidence type="ECO:0000313" key="1">
    <source>
        <dbReference type="EMBL" id="MBO8453171.1"/>
    </source>
</evidence>
<dbReference type="Proteomes" id="UP000771749">
    <property type="component" value="Unassembled WGS sequence"/>
</dbReference>
<reference evidence="1" key="2">
    <citation type="journal article" date="2021" name="PeerJ">
        <title>Extensive microbial diversity within the chicken gut microbiome revealed by metagenomics and culture.</title>
        <authorList>
            <person name="Gilroy R."/>
            <person name="Ravi A."/>
            <person name="Getino M."/>
            <person name="Pursley I."/>
            <person name="Horton D.L."/>
            <person name="Alikhan N.F."/>
            <person name="Baker D."/>
            <person name="Gharbi K."/>
            <person name="Hall N."/>
            <person name="Watson M."/>
            <person name="Adriaenssens E.M."/>
            <person name="Foster-Nyarko E."/>
            <person name="Jarju S."/>
            <person name="Secka A."/>
            <person name="Antonio M."/>
            <person name="Oren A."/>
            <person name="Chaudhuri R.R."/>
            <person name="La Ragione R."/>
            <person name="Hildebrand F."/>
            <person name="Pallen M.J."/>
        </authorList>
    </citation>
    <scope>NUCLEOTIDE SEQUENCE</scope>
    <source>
        <strain evidence="1">F1-3629</strain>
    </source>
</reference>
<comment type="caution">
    <text evidence="1">The sequence shown here is derived from an EMBL/GenBank/DDBJ whole genome shotgun (WGS) entry which is preliminary data.</text>
</comment>
<evidence type="ECO:0000313" key="2">
    <source>
        <dbReference type="Proteomes" id="UP000771749"/>
    </source>
</evidence>
<gene>
    <name evidence="1" type="ORF">IAC07_00430</name>
</gene>
<reference evidence="1" key="1">
    <citation type="submission" date="2020-10" db="EMBL/GenBank/DDBJ databases">
        <authorList>
            <person name="Gilroy R."/>
        </authorList>
    </citation>
    <scope>NUCLEOTIDE SEQUENCE</scope>
    <source>
        <strain evidence="1">F1-3629</strain>
    </source>
</reference>
<dbReference type="EMBL" id="JADIMJ010000008">
    <property type="protein sequence ID" value="MBO8453171.1"/>
    <property type="molecule type" value="Genomic_DNA"/>
</dbReference>
<protein>
    <submittedName>
        <fullName evidence="1">Uncharacterized protein</fullName>
    </submittedName>
</protein>
<sequence length="341" mass="37105">MNTNIYTNIKLVLSAAAAGLLVLSSCSKWTEPEALDFAGMGDVAADSEEYLAALRAFKQTDHKVMILGMDATAEQPFSRFQHISAMPDSADYICVRNAVGGIYPAIADEIAPVRENKGTKVICDVDYMAISDAWDAIEDAKEDGEAPGTDDEFVAYVAENTAAALACCDKYGFDGIMVSYRGIRSGNGTIGQEAYMAEIAEWRASHPDDVMIFSGNTLNVIDKTFFSDCDYVVIPAGTDYSSGQFNSVLSRYCASLDDEVKQRIVLEVNVPSEDYPQQEGYEPQPIEAAAWVLEEDTRYGRAGLCVDNVQEDYLVTNTFSTVRKAITIMNTASSAGDEDAE</sequence>
<dbReference type="AlphaFoldDB" id="A0A940IF18"/>
<dbReference type="Pfam" id="PF16141">
    <property type="entry name" value="GH18_BT1044-like"/>
    <property type="match status" value="1"/>
</dbReference>
<dbReference type="InterPro" id="IPR032320">
    <property type="entry name" value="GH18_BT1044-like"/>
</dbReference>
<accession>A0A940IF18</accession>